<evidence type="ECO:0000313" key="1">
    <source>
        <dbReference type="EMBL" id="GBP77553.1"/>
    </source>
</evidence>
<sequence length="114" mass="13032">MTVRECRWRGTPKLLGNSRRGRSGTLHTTHYSGTSFGVSLLVLNIICLGNANKLQHSVVITGPKLEKKEDQDGINPEWTLELRRRPKLRQKVDSKRKIENRNRNMIVINKALST</sequence>
<organism evidence="1 2">
    <name type="scientific">Eumeta variegata</name>
    <name type="common">Bagworm moth</name>
    <name type="synonym">Eumeta japonica</name>
    <dbReference type="NCBI Taxonomy" id="151549"/>
    <lineage>
        <taxon>Eukaryota</taxon>
        <taxon>Metazoa</taxon>
        <taxon>Ecdysozoa</taxon>
        <taxon>Arthropoda</taxon>
        <taxon>Hexapoda</taxon>
        <taxon>Insecta</taxon>
        <taxon>Pterygota</taxon>
        <taxon>Neoptera</taxon>
        <taxon>Endopterygota</taxon>
        <taxon>Lepidoptera</taxon>
        <taxon>Glossata</taxon>
        <taxon>Ditrysia</taxon>
        <taxon>Tineoidea</taxon>
        <taxon>Psychidae</taxon>
        <taxon>Oiketicinae</taxon>
        <taxon>Eumeta</taxon>
    </lineage>
</organism>
<evidence type="ECO:0000313" key="2">
    <source>
        <dbReference type="Proteomes" id="UP000299102"/>
    </source>
</evidence>
<gene>
    <name evidence="1" type="ORF">EVAR_99122_1</name>
</gene>
<comment type="caution">
    <text evidence="1">The sequence shown here is derived from an EMBL/GenBank/DDBJ whole genome shotgun (WGS) entry which is preliminary data.</text>
</comment>
<reference evidence="1 2" key="1">
    <citation type="journal article" date="2019" name="Commun. Biol.">
        <title>The bagworm genome reveals a unique fibroin gene that provides high tensile strength.</title>
        <authorList>
            <person name="Kono N."/>
            <person name="Nakamura H."/>
            <person name="Ohtoshi R."/>
            <person name="Tomita M."/>
            <person name="Numata K."/>
            <person name="Arakawa K."/>
        </authorList>
    </citation>
    <scope>NUCLEOTIDE SEQUENCE [LARGE SCALE GENOMIC DNA]</scope>
</reference>
<proteinExistence type="predicted"/>
<protein>
    <submittedName>
        <fullName evidence="1">Uncharacterized protein</fullName>
    </submittedName>
</protein>
<accession>A0A4C1YRE7</accession>
<dbReference type="Proteomes" id="UP000299102">
    <property type="component" value="Unassembled WGS sequence"/>
</dbReference>
<keyword evidence="2" id="KW-1185">Reference proteome</keyword>
<dbReference type="EMBL" id="BGZK01001335">
    <property type="protein sequence ID" value="GBP77553.1"/>
    <property type="molecule type" value="Genomic_DNA"/>
</dbReference>
<dbReference type="AlphaFoldDB" id="A0A4C1YRE7"/>
<name>A0A4C1YRE7_EUMVA</name>